<dbReference type="Proteomes" id="UP000295680">
    <property type="component" value="Unassembled WGS sequence"/>
</dbReference>
<comment type="caution">
    <text evidence="1">The sequence shown here is derived from an EMBL/GenBank/DDBJ whole genome shotgun (WGS) entry which is preliminary data.</text>
</comment>
<sequence length="524" mass="56655">MTGSIRDRSEAARTVLTFAAMLADAPIGGVSLVDGVAGVLGAEAPTLVAEALDELDKHGLIRRVPDTRPQSWQVPPQVAKAVRREADQVLMAALAERAARILTKELAGASLDACAHAVEVARNPTVALDNRLALLRAASALHEDNGNMVASWNIRDLAVQTAGKNGPIQDVQAAARLAVTAGGADVALRQAKSLIERALAERDVHAEFEARLIAATAHDVLGEYPAADRVFHQHALIREHGPIPLWLSEVDCHRAGLARVRALRLRGQYRAARQVAGTLDRTQSGGAVELARLHLVDGEFIEARTTARAVAWTARNQLAREAAVVLAEAEVALAFPEMRARPEGWLLATEQLRRALADSAAGHGIDDLLTLELMLLRGQALSNSGEHGGALAVLSQAERRIAAVLGADHPFHLRARQWTGLVLMGRHDWAAAAGIFEWLLPRQVAVLGRCHPESELTRFQLGMCLLRRNNVRSAKPLLDEAALVLREQHGPLRQWTSVAESGRLLTRVPGPLRRWVNLLDKARG</sequence>
<proteinExistence type="predicted"/>
<reference evidence="1 2" key="1">
    <citation type="submission" date="2019-03" db="EMBL/GenBank/DDBJ databases">
        <title>Genomic Encyclopedia of Type Strains, Phase IV (KMG-IV): sequencing the most valuable type-strain genomes for metagenomic binning, comparative biology and taxonomic classification.</title>
        <authorList>
            <person name="Goeker M."/>
        </authorList>
    </citation>
    <scope>NUCLEOTIDE SEQUENCE [LARGE SCALE GENOMIC DNA]</scope>
    <source>
        <strain evidence="1 2">DSM 45934</strain>
    </source>
</reference>
<keyword evidence="2" id="KW-1185">Reference proteome</keyword>
<evidence type="ECO:0000313" key="2">
    <source>
        <dbReference type="Proteomes" id="UP000295680"/>
    </source>
</evidence>
<accession>A0A4R2JHF5</accession>
<dbReference type="EMBL" id="SLWS01000007">
    <property type="protein sequence ID" value="TCO55819.1"/>
    <property type="molecule type" value="Genomic_DNA"/>
</dbReference>
<dbReference type="OrthoDB" id="3490462at2"/>
<dbReference type="RefSeq" id="WP_132121924.1">
    <property type="nucleotide sequence ID" value="NZ_SLWS01000007.1"/>
</dbReference>
<dbReference type="Gene3D" id="1.25.40.10">
    <property type="entry name" value="Tetratricopeptide repeat domain"/>
    <property type="match status" value="1"/>
</dbReference>
<evidence type="ECO:0008006" key="3">
    <source>
        <dbReference type="Google" id="ProtNLM"/>
    </source>
</evidence>
<name>A0A4R2JHF5_9PSEU</name>
<dbReference type="AlphaFoldDB" id="A0A4R2JHF5"/>
<dbReference type="InterPro" id="IPR011990">
    <property type="entry name" value="TPR-like_helical_dom_sf"/>
</dbReference>
<dbReference type="SUPFAM" id="SSF48452">
    <property type="entry name" value="TPR-like"/>
    <property type="match status" value="1"/>
</dbReference>
<protein>
    <recommendedName>
        <fullName evidence="3">Tetratricopeptide repeat protein</fullName>
    </recommendedName>
</protein>
<gene>
    <name evidence="1" type="ORF">EV192_107242</name>
</gene>
<evidence type="ECO:0000313" key="1">
    <source>
        <dbReference type="EMBL" id="TCO55819.1"/>
    </source>
</evidence>
<organism evidence="1 2">
    <name type="scientific">Actinocrispum wychmicini</name>
    <dbReference type="NCBI Taxonomy" id="1213861"/>
    <lineage>
        <taxon>Bacteria</taxon>
        <taxon>Bacillati</taxon>
        <taxon>Actinomycetota</taxon>
        <taxon>Actinomycetes</taxon>
        <taxon>Pseudonocardiales</taxon>
        <taxon>Pseudonocardiaceae</taxon>
        <taxon>Actinocrispum</taxon>
    </lineage>
</organism>